<dbReference type="PANTHER" id="PTHR35812">
    <property type="entry name" value="LIPOPROTEIN"/>
    <property type="match status" value="1"/>
</dbReference>
<reference evidence="3" key="1">
    <citation type="journal article" date="2023" name="Int. J. Mol. Sci.">
        <title>Metagenomics Revealed a New Genus 'Candidatus Thiocaldithrix dubininis' gen. nov., sp. nov. and a New Species 'Candidatus Thiothrix putei' sp. nov. in the Family Thiotrichaceae, Some Members of Which Have Traits of Both Na+- and H+-Motive Energetics.</title>
        <authorList>
            <person name="Ravin N.V."/>
            <person name="Muntyan M.S."/>
            <person name="Smolyakov D.D."/>
            <person name="Rudenko T.S."/>
            <person name="Beletsky A.V."/>
            <person name="Mardanov A.V."/>
            <person name="Grabovich M.Y."/>
        </authorList>
    </citation>
    <scope>NUCLEOTIDE SEQUENCE</scope>
    <source>
        <strain evidence="3">GKL-02</strain>
    </source>
</reference>
<dbReference type="Proteomes" id="UP001301326">
    <property type="component" value="Chromosome"/>
</dbReference>
<dbReference type="PANTHER" id="PTHR35812:SF1">
    <property type="entry name" value="LIPOPROTEIN"/>
    <property type="match status" value="1"/>
</dbReference>
<dbReference type="InterPro" id="IPR011460">
    <property type="entry name" value="Lcl_C"/>
</dbReference>
<feature type="chain" id="PRO_5041698663" evidence="1">
    <location>
        <begin position="21"/>
        <end position="188"/>
    </location>
</feature>
<sequence>MLIHKILIVALALLPLTANAQTCQQGSITSTTPTNRFTDHANGTVTDKETGLMWKKCHESQTWIEWDFNGFSGAGCADRPDKTYTWREALEQAQTLNSAGGFAGHTDWRVPNINELASIVEEACFDPAINLSVFGEAPLLSDDLWLSVWSSSPADYDDSAWLMEFSSGFNSAREKSTGLYVRLVRDAH</sequence>
<name>A0AA95HBP9_9GAMM</name>
<dbReference type="Pfam" id="PF07603">
    <property type="entry name" value="Lcl_C"/>
    <property type="match status" value="1"/>
</dbReference>
<gene>
    <name evidence="3" type="ORF">QJT81_00080</name>
</gene>
<keyword evidence="1" id="KW-0732">Signal</keyword>
<dbReference type="KEGG" id="tput:QJT81_00080"/>
<evidence type="ECO:0000256" key="1">
    <source>
        <dbReference type="SAM" id="SignalP"/>
    </source>
</evidence>
<proteinExistence type="predicted"/>
<feature type="domain" description="Lcl C-terminal" evidence="2">
    <location>
        <begin position="43"/>
        <end position="185"/>
    </location>
</feature>
<dbReference type="EMBL" id="CP124756">
    <property type="protein sequence ID" value="WGZ94422.1"/>
    <property type="molecule type" value="Genomic_DNA"/>
</dbReference>
<reference evidence="3" key="2">
    <citation type="submission" date="2023-04" db="EMBL/GenBank/DDBJ databases">
        <authorList>
            <person name="Beletskiy A.V."/>
            <person name="Mardanov A.V."/>
            <person name="Ravin N.V."/>
        </authorList>
    </citation>
    <scope>NUCLEOTIDE SEQUENCE</scope>
    <source>
        <strain evidence="3">GKL-02</strain>
    </source>
</reference>
<accession>A0AA95HBP9</accession>
<evidence type="ECO:0000313" key="3">
    <source>
        <dbReference type="EMBL" id="WGZ94422.1"/>
    </source>
</evidence>
<organism evidence="3">
    <name type="scientific">Candidatus Thiothrix putei</name>
    <dbReference type="NCBI Taxonomy" id="3080811"/>
    <lineage>
        <taxon>Bacteria</taxon>
        <taxon>Pseudomonadati</taxon>
        <taxon>Pseudomonadota</taxon>
        <taxon>Gammaproteobacteria</taxon>
        <taxon>Thiotrichales</taxon>
        <taxon>Thiotrichaceae</taxon>
        <taxon>Thiothrix</taxon>
    </lineage>
</organism>
<protein>
    <submittedName>
        <fullName evidence="3">DUF1566 domain-containing protein</fullName>
    </submittedName>
</protein>
<feature type="signal peptide" evidence="1">
    <location>
        <begin position="1"/>
        <end position="20"/>
    </location>
</feature>
<evidence type="ECO:0000259" key="2">
    <source>
        <dbReference type="Pfam" id="PF07603"/>
    </source>
</evidence>
<dbReference type="AlphaFoldDB" id="A0AA95HBP9"/>